<dbReference type="HOGENOM" id="CLU_037945_1_1_10"/>
<dbReference type="InterPro" id="IPR023408">
    <property type="entry name" value="MscS_beta-dom_sf"/>
</dbReference>
<dbReference type="Gene3D" id="1.10.287.1260">
    <property type="match status" value="1"/>
</dbReference>
<evidence type="ECO:0000256" key="1">
    <source>
        <dbReference type="ARBA" id="ARBA00004651"/>
    </source>
</evidence>
<evidence type="ECO:0000313" key="11">
    <source>
        <dbReference type="Proteomes" id="UP000008461"/>
    </source>
</evidence>
<sequence>MEPTQVTDKASKFMEFAMEFAPKLAGALIVLLVGLWITNWIVSVLSRRMEKTKVDESLRPFLLSMVSVLLKVMIVFSAAGIVGIQTTSFVAILGAAGLAVGLALQGSLSNFASGILVLLFRPYRVGDLITAQGFNGVVKEIQIFTTILMTPDNRTIIIPNSAITSGAIENLSSAGTRVLETLVPIDPHEDMEKVRRIFEEVAKKSPGFLAELPITAPVLDLSPTATILGFRYSVTPDLYLDAQAYAKEAVRKRFHAEGISGEHEPVMEVKLVQA</sequence>
<evidence type="ECO:0000259" key="8">
    <source>
        <dbReference type="Pfam" id="PF00924"/>
    </source>
</evidence>
<comment type="subcellular location">
    <subcellularLocation>
        <location evidence="1">Cell membrane</location>
        <topology evidence="1">Multi-pass membrane protein</topology>
    </subcellularLocation>
</comment>
<accession>F4L1G8</accession>
<keyword evidence="6 7" id="KW-0472">Membrane</keyword>
<keyword evidence="5 7" id="KW-1133">Transmembrane helix</keyword>
<keyword evidence="3" id="KW-1003">Cell membrane</keyword>
<dbReference type="eggNOG" id="COG0668">
    <property type="taxonomic scope" value="Bacteria"/>
</dbReference>
<organism evidence="10 11">
    <name type="scientific">Haliscomenobacter hydrossis (strain ATCC 27775 / DSM 1100 / LMG 10767 / O)</name>
    <dbReference type="NCBI Taxonomy" id="760192"/>
    <lineage>
        <taxon>Bacteria</taxon>
        <taxon>Pseudomonadati</taxon>
        <taxon>Bacteroidota</taxon>
        <taxon>Saprospiria</taxon>
        <taxon>Saprospirales</taxon>
        <taxon>Haliscomenobacteraceae</taxon>
        <taxon>Haliscomenobacter</taxon>
    </lineage>
</organism>
<feature type="domain" description="Mechanosensitive ion channel transmembrane helices 2/3" evidence="9">
    <location>
        <begin position="66"/>
        <end position="105"/>
    </location>
</feature>
<dbReference type="Pfam" id="PF05552">
    <property type="entry name" value="MS_channel_1st_1"/>
    <property type="match status" value="1"/>
</dbReference>
<dbReference type="PANTHER" id="PTHR30221:SF1">
    <property type="entry name" value="SMALL-CONDUCTANCE MECHANOSENSITIVE CHANNEL"/>
    <property type="match status" value="1"/>
</dbReference>
<dbReference type="InterPro" id="IPR008910">
    <property type="entry name" value="MSC_TM_helix"/>
</dbReference>
<dbReference type="InterPro" id="IPR006685">
    <property type="entry name" value="MscS_channel_2nd"/>
</dbReference>
<feature type="transmembrane region" description="Helical" evidence="7">
    <location>
        <begin position="90"/>
        <end position="120"/>
    </location>
</feature>
<evidence type="ECO:0000256" key="2">
    <source>
        <dbReference type="ARBA" id="ARBA00008017"/>
    </source>
</evidence>
<name>F4L1G8_HALH1</name>
<dbReference type="AlphaFoldDB" id="F4L1G8"/>
<evidence type="ECO:0000259" key="9">
    <source>
        <dbReference type="Pfam" id="PF21088"/>
    </source>
</evidence>
<dbReference type="RefSeq" id="WP_013768390.1">
    <property type="nucleotide sequence ID" value="NC_015510.1"/>
</dbReference>
<dbReference type="Gene3D" id="2.30.30.60">
    <property type="match status" value="1"/>
</dbReference>
<dbReference type="InterPro" id="IPR049142">
    <property type="entry name" value="MS_channel_1st"/>
</dbReference>
<keyword evidence="11" id="KW-1185">Reference proteome</keyword>
<reference evidence="10 11" key="1">
    <citation type="journal article" date="2011" name="Stand. Genomic Sci.">
        <title>Complete genome sequence of Haliscomenobacter hydrossis type strain (O).</title>
        <authorList>
            <consortium name="US DOE Joint Genome Institute (JGI-PGF)"/>
            <person name="Daligault H."/>
            <person name="Lapidus A."/>
            <person name="Zeytun A."/>
            <person name="Nolan M."/>
            <person name="Lucas S."/>
            <person name="Del Rio T.G."/>
            <person name="Tice H."/>
            <person name="Cheng J.F."/>
            <person name="Tapia R."/>
            <person name="Han C."/>
            <person name="Goodwin L."/>
            <person name="Pitluck S."/>
            <person name="Liolios K."/>
            <person name="Pagani I."/>
            <person name="Ivanova N."/>
            <person name="Huntemann M."/>
            <person name="Mavromatis K."/>
            <person name="Mikhailova N."/>
            <person name="Pati A."/>
            <person name="Chen A."/>
            <person name="Palaniappan K."/>
            <person name="Land M."/>
            <person name="Hauser L."/>
            <person name="Brambilla E.M."/>
            <person name="Rohde M."/>
            <person name="Verbarg S."/>
            <person name="Goker M."/>
            <person name="Bristow J."/>
            <person name="Eisen J.A."/>
            <person name="Markowitz V."/>
            <person name="Hugenholtz P."/>
            <person name="Kyrpides N.C."/>
            <person name="Klenk H.P."/>
            <person name="Woyke T."/>
        </authorList>
    </citation>
    <scope>NUCLEOTIDE SEQUENCE [LARGE SCALE GENOMIC DNA]</scope>
    <source>
        <strain evidence="11">ATCC 27775 / DSM 1100 / LMG 10767 / O</strain>
    </source>
</reference>
<proteinExistence type="inferred from homology"/>
<dbReference type="Pfam" id="PF00924">
    <property type="entry name" value="MS_channel_2nd"/>
    <property type="match status" value="1"/>
</dbReference>
<dbReference type="KEGG" id="hhy:Halhy_6042"/>
<dbReference type="SUPFAM" id="SSF50182">
    <property type="entry name" value="Sm-like ribonucleoproteins"/>
    <property type="match status" value="1"/>
</dbReference>
<feature type="transmembrane region" description="Helical" evidence="7">
    <location>
        <begin position="20"/>
        <end position="42"/>
    </location>
</feature>
<keyword evidence="4 7" id="KW-0812">Transmembrane</keyword>
<feature type="domain" description="Mechanosensitive ion channel MscS" evidence="8">
    <location>
        <begin position="107"/>
        <end position="172"/>
    </location>
</feature>
<evidence type="ECO:0000256" key="3">
    <source>
        <dbReference type="ARBA" id="ARBA00022475"/>
    </source>
</evidence>
<dbReference type="SUPFAM" id="SSF82689">
    <property type="entry name" value="Mechanosensitive channel protein MscS (YggB), C-terminal domain"/>
    <property type="match status" value="1"/>
</dbReference>
<dbReference type="InterPro" id="IPR011066">
    <property type="entry name" value="MscS_channel_C_sf"/>
</dbReference>
<comment type="similarity">
    <text evidence="2">Belongs to the MscS (TC 1.A.23) family.</text>
</comment>
<dbReference type="GO" id="GO:0005886">
    <property type="term" value="C:plasma membrane"/>
    <property type="evidence" value="ECO:0007669"/>
    <property type="project" value="UniProtKB-SubCell"/>
</dbReference>
<dbReference type="Proteomes" id="UP000008461">
    <property type="component" value="Chromosome"/>
</dbReference>
<evidence type="ECO:0000313" key="10">
    <source>
        <dbReference type="EMBL" id="AEE53865.1"/>
    </source>
</evidence>
<evidence type="ECO:0000256" key="6">
    <source>
        <dbReference type="ARBA" id="ARBA00023136"/>
    </source>
</evidence>
<reference key="2">
    <citation type="submission" date="2011-04" db="EMBL/GenBank/DDBJ databases">
        <title>Complete sequence of chromosome of Haliscomenobacter hydrossis DSM 1100.</title>
        <authorList>
            <consortium name="US DOE Joint Genome Institute (JGI-PGF)"/>
            <person name="Lucas S."/>
            <person name="Han J."/>
            <person name="Lapidus A."/>
            <person name="Bruce D."/>
            <person name="Goodwin L."/>
            <person name="Pitluck S."/>
            <person name="Peters L."/>
            <person name="Kyrpides N."/>
            <person name="Mavromatis K."/>
            <person name="Ivanova N."/>
            <person name="Ovchinnikova G."/>
            <person name="Pagani I."/>
            <person name="Daligault H."/>
            <person name="Detter J.C."/>
            <person name="Han C."/>
            <person name="Land M."/>
            <person name="Hauser L."/>
            <person name="Markowitz V."/>
            <person name="Cheng J.-F."/>
            <person name="Hugenholtz P."/>
            <person name="Woyke T."/>
            <person name="Wu D."/>
            <person name="Verbarg S."/>
            <person name="Frueling A."/>
            <person name="Brambilla E."/>
            <person name="Klenk H.-P."/>
            <person name="Eisen J.A."/>
        </authorList>
    </citation>
    <scope>NUCLEOTIDE SEQUENCE</scope>
    <source>
        <strain>DSM 1100</strain>
    </source>
</reference>
<evidence type="ECO:0000256" key="4">
    <source>
        <dbReference type="ARBA" id="ARBA00022692"/>
    </source>
</evidence>
<dbReference type="GO" id="GO:0008381">
    <property type="term" value="F:mechanosensitive monoatomic ion channel activity"/>
    <property type="evidence" value="ECO:0007669"/>
    <property type="project" value="InterPro"/>
</dbReference>
<dbReference type="InterPro" id="IPR010920">
    <property type="entry name" value="LSM_dom_sf"/>
</dbReference>
<dbReference type="SUPFAM" id="SSF82861">
    <property type="entry name" value="Mechanosensitive channel protein MscS (YggB), transmembrane region"/>
    <property type="match status" value="1"/>
</dbReference>
<dbReference type="EMBL" id="CP002691">
    <property type="protein sequence ID" value="AEE53865.1"/>
    <property type="molecule type" value="Genomic_DNA"/>
</dbReference>
<evidence type="ECO:0000256" key="5">
    <source>
        <dbReference type="ARBA" id="ARBA00022989"/>
    </source>
</evidence>
<gene>
    <name evidence="10" type="ordered locus">Halhy_6042</name>
</gene>
<evidence type="ECO:0000256" key="7">
    <source>
        <dbReference type="SAM" id="Phobius"/>
    </source>
</evidence>
<dbReference type="Gene3D" id="3.30.70.100">
    <property type="match status" value="1"/>
</dbReference>
<protein>
    <submittedName>
        <fullName evidence="10">MscS Mechanosensitive ion channel</fullName>
    </submittedName>
</protein>
<dbReference type="STRING" id="760192.Halhy_6042"/>
<dbReference type="OrthoDB" id="9809206at2"/>
<dbReference type="Pfam" id="PF21088">
    <property type="entry name" value="MS_channel_1st"/>
    <property type="match status" value="1"/>
</dbReference>
<dbReference type="InterPro" id="IPR045275">
    <property type="entry name" value="MscS_archaea/bacteria_type"/>
</dbReference>
<dbReference type="InterPro" id="IPR011014">
    <property type="entry name" value="MscS_channel_TM-2"/>
</dbReference>
<feature type="transmembrane region" description="Helical" evidence="7">
    <location>
        <begin position="62"/>
        <end position="84"/>
    </location>
</feature>
<dbReference type="PANTHER" id="PTHR30221">
    <property type="entry name" value="SMALL-CONDUCTANCE MECHANOSENSITIVE CHANNEL"/>
    <property type="match status" value="1"/>
</dbReference>